<evidence type="ECO:0000313" key="2">
    <source>
        <dbReference type="Proteomes" id="UP000076532"/>
    </source>
</evidence>
<dbReference type="AlphaFoldDB" id="A0A166TK26"/>
<dbReference type="EMBL" id="KV417492">
    <property type="protein sequence ID" value="KZP30698.1"/>
    <property type="molecule type" value="Genomic_DNA"/>
</dbReference>
<proteinExistence type="predicted"/>
<dbReference type="OrthoDB" id="191139at2759"/>
<name>A0A166TK26_9AGAM</name>
<protein>
    <submittedName>
        <fullName evidence="1">Uncharacterized protein</fullName>
    </submittedName>
</protein>
<gene>
    <name evidence="1" type="ORF">FIBSPDRAFT_850137</name>
</gene>
<accession>A0A166TK26</accession>
<reference evidence="1 2" key="1">
    <citation type="journal article" date="2016" name="Mol. Biol. Evol.">
        <title>Comparative Genomics of Early-Diverging Mushroom-Forming Fungi Provides Insights into the Origins of Lignocellulose Decay Capabilities.</title>
        <authorList>
            <person name="Nagy L.G."/>
            <person name="Riley R."/>
            <person name="Tritt A."/>
            <person name="Adam C."/>
            <person name="Daum C."/>
            <person name="Floudas D."/>
            <person name="Sun H."/>
            <person name="Yadav J.S."/>
            <person name="Pangilinan J."/>
            <person name="Larsson K.H."/>
            <person name="Matsuura K."/>
            <person name="Barry K."/>
            <person name="Labutti K."/>
            <person name="Kuo R."/>
            <person name="Ohm R.A."/>
            <person name="Bhattacharya S.S."/>
            <person name="Shirouzu T."/>
            <person name="Yoshinaga Y."/>
            <person name="Martin F.M."/>
            <person name="Grigoriev I.V."/>
            <person name="Hibbett D.S."/>
        </authorList>
    </citation>
    <scope>NUCLEOTIDE SEQUENCE [LARGE SCALE GENOMIC DNA]</scope>
    <source>
        <strain evidence="1 2">CBS 109695</strain>
    </source>
</reference>
<organism evidence="1 2">
    <name type="scientific">Athelia psychrophila</name>
    <dbReference type="NCBI Taxonomy" id="1759441"/>
    <lineage>
        <taxon>Eukaryota</taxon>
        <taxon>Fungi</taxon>
        <taxon>Dikarya</taxon>
        <taxon>Basidiomycota</taxon>
        <taxon>Agaricomycotina</taxon>
        <taxon>Agaricomycetes</taxon>
        <taxon>Agaricomycetidae</taxon>
        <taxon>Atheliales</taxon>
        <taxon>Atheliaceae</taxon>
        <taxon>Athelia</taxon>
    </lineage>
</organism>
<sequence>MSGAAPYAIPSKAARVLDIERAKKSTPGKTLGKGLGKTWETAKAWMNPALVGGPLHLSSGGALQMFTLGATLALTPSSLKAKPIMWVLLVRYVFMPHISMSSAWSTAVRGWSDSDRLVWCVCVCVCVRLTPFPILVPSFIPFSSPSSSAHPFTLNLLVSISH</sequence>
<evidence type="ECO:0000313" key="1">
    <source>
        <dbReference type="EMBL" id="KZP30698.1"/>
    </source>
</evidence>
<keyword evidence="2" id="KW-1185">Reference proteome</keyword>
<dbReference type="Proteomes" id="UP000076532">
    <property type="component" value="Unassembled WGS sequence"/>
</dbReference>